<dbReference type="PROSITE" id="PS51257">
    <property type="entry name" value="PROKAR_LIPOPROTEIN"/>
    <property type="match status" value="1"/>
</dbReference>
<accession>A0A6L4WW14</accession>
<evidence type="ECO:0000313" key="1">
    <source>
        <dbReference type="EMBL" id="KAB7890095.1"/>
    </source>
</evidence>
<sequence>MKNIYKSILFLLFLILLTGCGSKRLSIKSLHPSKIPNEKIYSVYVEDFVNDDIYQSLKIQNKLANKTIEGKKVFKVLNTFQNVDAVVQGSTSSTLNYSIYYQEEIDYRRCRYYRHEDKKKTRKCAEYYVRVIPCENREYNVQTNLKLLKQSTNEILFAKTYNKSRNIHQCFRYHYYPYHTIPRDKREVNIKLASLIANEFLDDISPHYKYWDIEIIEELNEDNLIFTDEQSNRFEKIVELLEKRNLDLSLDALNKLNQEFDNKSYEVIYNMALIYEAKANLYEANKLYKKAKYLVNDLDDLALINSGIKRTQRNLEEKIKAKSQLP</sequence>
<reference evidence="3 4" key="1">
    <citation type="submission" date="2019-10" db="EMBL/GenBank/DDBJ databases">
        <title>Poseidonibacter ostreae sp. nov., isolated from the gut of the Ostrea denselamellosa.</title>
        <authorList>
            <person name="Choi A."/>
        </authorList>
    </citation>
    <scope>NUCLEOTIDE SEQUENCE [LARGE SCALE GENOMIC DNA]</scope>
    <source>
        <strain evidence="2 4">SJOD-M-33</strain>
        <strain evidence="1 3">SJOD-M-5</strain>
    </source>
</reference>
<evidence type="ECO:0000313" key="4">
    <source>
        <dbReference type="Proteomes" id="UP000472839"/>
    </source>
</evidence>
<dbReference type="Proteomes" id="UP000472839">
    <property type="component" value="Unassembled WGS sequence"/>
</dbReference>
<evidence type="ECO:0000313" key="3">
    <source>
        <dbReference type="Proteomes" id="UP000461010"/>
    </source>
</evidence>
<proteinExistence type="predicted"/>
<name>A0A6L4WW14_9BACT</name>
<protein>
    <submittedName>
        <fullName evidence="2">Uncharacterized protein</fullName>
    </submittedName>
</protein>
<dbReference type="Proteomes" id="UP000461010">
    <property type="component" value="Unassembled WGS sequence"/>
</dbReference>
<dbReference type="AlphaFoldDB" id="A0A6L4WW14"/>
<comment type="caution">
    <text evidence="2">The sequence shown here is derived from an EMBL/GenBank/DDBJ whole genome shotgun (WGS) entry which is preliminary data.</text>
</comment>
<dbReference type="RefSeq" id="WP_152190602.1">
    <property type="nucleotide sequence ID" value="NZ_WFKI01000005.1"/>
</dbReference>
<evidence type="ECO:0000313" key="2">
    <source>
        <dbReference type="EMBL" id="KAB7890787.1"/>
    </source>
</evidence>
<dbReference type="EMBL" id="WFKK01000003">
    <property type="protein sequence ID" value="KAB7890787.1"/>
    <property type="molecule type" value="Genomic_DNA"/>
</dbReference>
<dbReference type="EMBL" id="WFKJ01000028">
    <property type="protein sequence ID" value="KAB7890095.1"/>
    <property type="molecule type" value="Genomic_DNA"/>
</dbReference>
<organism evidence="2 4">
    <name type="scientific">Poseidonibacter ostreae</name>
    <dbReference type="NCBI Taxonomy" id="2654171"/>
    <lineage>
        <taxon>Bacteria</taxon>
        <taxon>Pseudomonadati</taxon>
        <taxon>Campylobacterota</taxon>
        <taxon>Epsilonproteobacteria</taxon>
        <taxon>Campylobacterales</taxon>
        <taxon>Arcobacteraceae</taxon>
        <taxon>Poseidonibacter</taxon>
    </lineage>
</organism>
<gene>
    <name evidence="1" type="ORF">GBG18_09665</name>
    <name evidence="2" type="ORF">GBG19_01890</name>
</gene>
<keyword evidence="3" id="KW-1185">Reference proteome</keyword>